<accession>A0AAE1A458</accession>
<protein>
    <submittedName>
        <fullName evidence="2">Uncharacterized protein</fullName>
    </submittedName>
</protein>
<proteinExistence type="predicted"/>
<dbReference type="AlphaFoldDB" id="A0AAE1A458"/>
<evidence type="ECO:0000313" key="2">
    <source>
        <dbReference type="EMBL" id="KAK3779937.1"/>
    </source>
</evidence>
<evidence type="ECO:0000256" key="1">
    <source>
        <dbReference type="SAM" id="MobiDB-lite"/>
    </source>
</evidence>
<dbReference type="Proteomes" id="UP001283361">
    <property type="component" value="Unassembled WGS sequence"/>
</dbReference>
<comment type="caution">
    <text evidence="2">The sequence shown here is derived from an EMBL/GenBank/DDBJ whole genome shotgun (WGS) entry which is preliminary data.</text>
</comment>
<dbReference type="EMBL" id="JAWDGP010002797">
    <property type="protein sequence ID" value="KAK3779937.1"/>
    <property type="molecule type" value="Genomic_DNA"/>
</dbReference>
<keyword evidence="3" id="KW-1185">Reference proteome</keyword>
<sequence>MSVSCISCLQCQCLMYLLSTMSVSHVHVSPVYNVSVSCISCLQCQCLMYMYLLSRMGDQKQGGPPRSGRRRAGGLTIPGVIRGREAHQEVGRPNTVRLTKVRWADYTRGDQRQGGPPRSGRRKAGRLTIPRAITGREGHQGVDDEGRADSEQQVLSSSSSRSACVGGGDIGGGGDECVSSNGEVGGGVSSSGACGSDGFNSFGYTNSGIDSTIKNIDRRNSVGSYGDTGLCSGMDKSGIRRHRHHF</sequence>
<gene>
    <name evidence="2" type="ORF">RRG08_054190</name>
</gene>
<name>A0AAE1A458_9GAST</name>
<organism evidence="2 3">
    <name type="scientific">Elysia crispata</name>
    <name type="common">lettuce slug</name>
    <dbReference type="NCBI Taxonomy" id="231223"/>
    <lineage>
        <taxon>Eukaryota</taxon>
        <taxon>Metazoa</taxon>
        <taxon>Spiralia</taxon>
        <taxon>Lophotrochozoa</taxon>
        <taxon>Mollusca</taxon>
        <taxon>Gastropoda</taxon>
        <taxon>Heterobranchia</taxon>
        <taxon>Euthyneura</taxon>
        <taxon>Panpulmonata</taxon>
        <taxon>Sacoglossa</taxon>
        <taxon>Placobranchoidea</taxon>
        <taxon>Plakobranchidae</taxon>
        <taxon>Elysia</taxon>
    </lineage>
</organism>
<evidence type="ECO:0000313" key="3">
    <source>
        <dbReference type="Proteomes" id="UP001283361"/>
    </source>
</evidence>
<feature type="region of interest" description="Disordered" evidence="1">
    <location>
        <begin position="103"/>
        <end position="163"/>
    </location>
</feature>
<feature type="compositionally biased region" description="Basic and acidic residues" evidence="1">
    <location>
        <begin position="134"/>
        <end position="150"/>
    </location>
</feature>
<reference evidence="2" key="1">
    <citation type="journal article" date="2023" name="G3 (Bethesda)">
        <title>A reference genome for the long-term kleptoplast-retaining sea slug Elysia crispata morphotype clarki.</title>
        <authorList>
            <person name="Eastman K.E."/>
            <person name="Pendleton A.L."/>
            <person name="Shaikh M.A."/>
            <person name="Suttiyut T."/>
            <person name="Ogas R."/>
            <person name="Tomko P."/>
            <person name="Gavelis G."/>
            <person name="Widhalm J.R."/>
            <person name="Wisecaver J.H."/>
        </authorList>
    </citation>
    <scope>NUCLEOTIDE SEQUENCE</scope>
    <source>
        <strain evidence="2">ECLA1</strain>
    </source>
</reference>